<organism evidence="1 2">
    <name type="scientific">Pseudomonas arsenicoxydans</name>
    <dbReference type="NCBI Taxonomy" id="702115"/>
    <lineage>
        <taxon>Bacteria</taxon>
        <taxon>Pseudomonadati</taxon>
        <taxon>Pseudomonadota</taxon>
        <taxon>Gammaproteobacteria</taxon>
        <taxon>Pseudomonadales</taxon>
        <taxon>Pseudomonadaceae</taxon>
        <taxon>Pseudomonas</taxon>
    </lineage>
</organism>
<dbReference type="AlphaFoldDB" id="A0A502HUB1"/>
<dbReference type="Proteomes" id="UP000317933">
    <property type="component" value="Unassembled WGS sequence"/>
</dbReference>
<protein>
    <submittedName>
        <fullName evidence="1">Uncharacterized protein</fullName>
    </submittedName>
</protein>
<evidence type="ECO:0000313" key="2">
    <source>
        <dbReference type="Proteomes" id="UP000317933"/>
    </source>
</evidence>
<evidence type="ECO:0000313" key="1">
    <source>
        <dbReference type="EMBL" id="TPG76730.1"/>
    </source>
</evidence>
<gene>
    <name evidence="1" type="ORF">EAH78_16350</name>
</gene>
<dbReference type="EMBL" id="RCZE01000007">
    <property type="protein sequence ID" value="TPG76730.1"/>
    <property type="molecule type" value="Genomic_DNA"/>
</dbReference>
<name>A0A502HUB1_9PSED</name>
<sequence>MLIGGILIVLAEKRRPAGGSTVLCLGGKRGARHRDSAWQSCADEAQAAVLAKLNEGVKGFHAFNPNLGGEGWQAVEKN</sequence>
<proteinExistence type="predicted"/>
<comment type="caution">
    <text evidence="1">The sequence shown here is derived from an EMBL/GenBank/DDBJ whole genome shotgun (WGS) entry which is preliminary data.</text>
</comment>
<accession>A0A502HUB1</accession>
<reference evidence="1 2" key="1">
    <citation type="journal article" date="2019" name="Environ. Microbiol.">
        <title>Species interactions and distinct microbial communities in high Arctic permafrost affected cryosols are associated with the CH4 and CO2 gas fluxes.</title>
        <authorList>
            <person name="Altshuler I."/>
            <person name="Hamel J."/>
            <person name="Turney S."/>
            <person name="Magnuson E."/>
            <person name="Levesque R."/>
            <person name="Greer C."/>
            <person name="Whyte L.G."/>
        </authorList>
    </citation>
    <scope>NUCLEOTIDE SEQUENCE [LARGE SCALE GENOMIC DNA]</scope>
    <source>
        <strain evidence="1 2">E3</strain>
    </source>
</reference>